<protein>
    <submittedName>
        <fullName evidence="2">Uncharacterized protein</fullName>
    </submittedName>
</protein>
<dbReference type="RefSeq" id="WP_253753364.1">
    <property type="nucleotide sequence ID" value="NZ_JAMZDZ010000001.1"/>
</dbReference>
<evidence type="ECO:0000313" key="3">
    <source>
        <dbReference type="Proteomes" id="UP001595816"/>
    </source>
</evidence>
<dbReference type="EMBL" id="JBHSAY010000009">
    <property type="protein sequence ID" value="MFC4132371.1"/>
    <property type="molecule type" value="Genomic_DNA"/>
</dbReference>
<accession>A0ABV8LN12</accession>
<dbReference type="Proteomes" id="UP001595816">
    <property type="component" value="Unassembled WGS sequence"/>
</dbReference>
<feature type="transmembrane region" description="Helical" evidence="1">
    <location>
        <begin position="145"/>
        <end position="163"/>
    </location>
</feature>
<reference evidence="3" key="1">
    <citation type="journal article" date="2019" name="Int. J. Syst. Evol. Microbiol.">
        <title>The Global Catalogue of Microorganisms (GCM) 10K type strain sequencing project: providing services to taxonomists for standard genome sequencing and annotation.</title>
        <authorList>
            <consortium name="The Broad Institute Genomics Platform"/>
            <consortium name="The Broad Institute Genome Sequencing Center for Infectious Disease"/>
            <person name="Wu L."/>
            <person name="Ma J."/>
        </authorList>
    </citation>
    <scope>NUCLEOTIDE SEQUENCE [LARGE SCALE GENOMIC DNA]</scope>
    <source>
        <strain evidence="3">CGMCC 4.7289</strain>
    </source>
</reference>
<organism evidence="2 3">
    <name type="scientific">Hamadaea flava</name>
    <dbReference type="NCBI Taxonomy" id="1742688"/>
    <lineage>
        <taxon>Bacteria</taxon>
        <taxon>Bacillati</taxon>
        <taxon>Actinomycetota</taxon>
        <taxon>Actinomycetes</taxon>
        <taxon>Micromonosporales</taxon>
        <taxon>Micromonosporaceae</taxon>
        <taxon>Hamadaea</taxon>
    </lineage>
</organism>
<proteinExistence type="predicted"/>
<keyword evidence="1" id="KW-1133">Transmembrane helix</keyword>
<feature type="transmembrane region" description="Helical" evidence="1">
    <location>
        <begin position="7"/>
        <end position="29"/>
    </location>
</feature>
<evidence type="ECO:0000313" key="2">
    <source>
        <dbReference type="EMBL" id="MFC4132371.1"/>
    </source>
</evidence>
<name>A0ABV8LN12_9ACTN</name>
<feature type="transmembrane region" description="Helical" evidence="1">
    <location>
        <begin position="56"/>
        <end position="81"/>
    </location>
</feature>
<keyword evidence="3" id="KW-1185">Reference proteome</keyword>
<gene>
    <name evidence="2" type="ORF">ACFOZ4_17325</name>
</gene>
<keyword evidence="1" id="KW-0472">Membrane</keyword>
<comment type="caution">
    <text evidence="2">The sequence shown here is derived from an EMBL/GenBank/DDBJ whole genome shotgun (WGS) entry which is preliminary data.</text>
</comment>
<sequence>MTVLSRAFGRIAAPIVIGYSWLVLVYLMARPGLPSLSAATGVVGVLYEVAQTMGKYLGFVAGTIIAFGLGWATIWLVMIGLRVLPVPKEVREIHLRRPELGDRRPSYGNFREEPTTEYVVHGVVPPELYSLGPFVDDFRWMCTQVQIFAAAPWPLAALAGYLSAVQSRWWLVAVPIMLVLLFSGYRRYILACRMLSRAGLAYAEQMHAEAERRWFEGRERAA</sequence>
<feature type="transmembrane region" description="Helical" evidence="1">
    <location>
        <begin position="169"/>
        <end position="188"/>
    </location>
</feature>
<evidence type="ECO:0000256" key="1">
    <source>
        <dbReference type="SAM" id="Phobius"/>
    </source>
</evidence>
<keyword evidence="1" id="KW-0812">Transmembrane</keyword>